<protein>
    <submittedName>
        <fullName evidence="2">DUF58 domain-containing protein</fullName>
    </submittedName>
</protein>
<accession>A0A8J8CFJ8</accession>
<gene>
    <name evidence="2" type="ORF">J9259_03725</name>
</gene>
<evidence type="ECO:0000313" key="2">
    <source>
        <dbReference type="EMBL" id="MBX8631617.1"/>
    </source>
</evidence>
<dbReference type="EMBL" id="JAGVSJ010000006">
    <property type="protein sequence ID" value="MBX8631617.1"/>
    <property type="molecule type" value="Genomic_DNA"/>
</dbReference>
<reference evidence="2" key="1">
    <citation type="submission" date="2021-04" db="EMBL/GenBank/DDBJ databases">
        <title>Genomic insights into ecological role and evolution of a novel Thermoplasmata order Candidatus Sysuiplasmatales.</title>
        <authorList>
            <person name="Yuan Y."/>
        </authorList>
    </citation>
    <scope>NUCLEOTIDE SEQUENCE</scope>
    <source>
        <strain evidence="2">YP2-bin.285</strain>
    </source>
</reference>
<feature type="domain" description="DUF58" evidence="1">
    <location>
        <begin position="183"/>
        <end position="316"/>
    </location>
</feature>
<dbReference type="InterPro" id="IPR002881">
    <property type="entry name" value="DUF58"/>
</dbReference>
<organism evidence="2 3">
    <name type="scientific">Candidatus Sysuiplasma superficiale</name>
    <dbReference type="NCBI Taxonomy" id="2823368"/>
    <lineage>
        <taxon>Archaea</taxon>
        <taxon>Methanobacteriati</taxon>
        <taxon>Thermoplasmatota</taxon>
        <taxon>Thermoplasmata</taxon>
        <taxon>Candidatus Sysuiplasmatales</taxon>
        <taxon>Candidatus Sysuiplasmataceae</taxon>
        <taxon>Candidatus Sysuiplasma</taxon>
    </lineage>
</organism>
<comment type="caution">
    <text evidence="2">The sequence shown here is derived from an EMBL/GenBank/DDBJ whole genome shotgun (WGS) entry which is preliminary data.</text>
</comment>
<dbReference type="Proteomes" id="UP000716004">
    <property type="component" value="Unassembled WGS sequence"/>
</dbReference>
<evidence type="ECO:0000313" key="3">
    <source>
        <dbReference type="Proteomes" id="UP000716004"/>
    </source>
</evidence>
<name>A0A8J8CFJ8_9ARCH</name>
<dbReference type="PANTHER" id="PTHR33608:SF6">
    <property type="entry name" value="BLL2464 PROTEIN"/>
    <property type="match status" value="1"/>
</dbReference>
<dbReference type="PANTHER" id="PTHR33608">
    <property type="entry name" value="BLL2464 PROTEIN"/>
    <property type="match status" value="1"/>
</dbReference>
<proteinExistence type="predicted"/>
<sequence length="399" mass="44777">MLLFLTGDVVYGLLFAAASAVITVSRFVFSDFSSITVECTVLPREIYAGDDITISHRFRSYRGSVFIVSVLQRFPEGMGIGDIAYECLVRGERRLDFVFHVGGAGIFPVDPPQVRVYDIFRLRSMPLSSGNGYHISSMRRVERIDAGVVRPFHYTMQAGNIVSAFAGSGIEFHSVVSYAGSPESRRINWKTTARTGELWFNRYSSERSGTAVILLDLRQIASDEELTVRFAERAVQAALSFAYSSLQERNAVGMIAIGERVISIRTDFGRRHYERISRALMLMRPSREYSPVRLDAAASRYAHYASQLIVITPLHERDDVDSIASLSISHRDILLVVPMLHHRESAASAMQIAAEITRLRQQNNAIAASRFCRTFVWEQDVDLGMISELPGYAAGRMRR</sequence>
<dbReference type="AlphaFoldDB" id="A0A8J8CFJ8"/>
<evidence type="ECO:0000259" key="1">
    <source>
        <dbReference type="Pfam" id="PF01882"/>
    </source>
</evidence>
<dbReference type="Pfam" id="PF01882">
    <property type="entry name" value="DUF58"/>
    <property type="match status" value="1"/>
</dbReference>